<dbReference type="AlphaFoldDB" id="D8Q941"/>
<dbReference type="Pfam" id="PF09830">
    <property type="entry name" value="ATP_transf"/>
    <property type="match status" value="1"/>
</dbReference>
<dbReference type="InParanoid" id="D8Q941"/>
<dbReference type="InterPro" id="IPR043171">
    <property type="entry name" value="Ap4A_phos1/2-like"/>
</dbReference>
<evidence type="ECO:0000313" key="5">
    <source>
        <dbReference type="Proteomes" id="UP000007431"/>
    </source>
</evidence>
<protein>
    <submittedName>
        <fullName evidence="4">Uncharacterized protein</fullName>
    </submittedName>
</protein>
<dbReference type="eggNOG" id="ENOG502QRAQ">
    <property type="taxonomic scope" value="Eukaryota"/>
</dbReference>
<dbReference type="EMBL" id="GL377308">
    <property type="protein sequence ID" value="EFI95586.1"/>
    <property type="molecule type" value="Genomic_DNA"/>
</dbReference>
<dbReference type="VEuPathDB" id="FungiDB:SCHCODRAFT_02632216"/>
<dbReference type="Proteomes" id="UP000007431">
    <property type="component" value="Unassembled WGS sequence"/>
</dbReference>
<feature type="region of interest" description="Disordered" evidence="1">
    <location>
        <begin position="86"/>
        <end position="109"/>
    </location>
</feature>
<accession>D8Q941</accession>
<sequence>MHRCISNLKRCRAGFRPPQLSYRSPRRFIARMSTPSEILARLPATFEDAKTTGNLFFFPSTVHTHVDEFGIPYEIRLCPALQHKPPLPTPHFDADPEKEAKKPDPFAPPYNEKLVVGELQGEEPQDQYVVLLNKFSVVPCHFLMVTKEFQSQSSPLLPPELAQTYKLLDAAYRAGQNLFAFYNCGDLSGASQPHKHIQFLPLPSDEVGPPIERLARDVQLEQPDRPFTISKVPYANHVYRLPADLLSRSPDHLEETLCNAFLQLLDLTVSTVRHDPDYPAGNPSYNVLLTRMHIHVIPRRFEHHELKATGERLSVNALGAAGMLLVKSEPELEAVKTEGLGKILRSVGLESIHELQVQTGASAQEADAA</sequence>
<evidence type="ECO:0000259" key="2">
    <source>
        <dbReference type="Pfam" id="PF09830"/>
    </source>
</evidence>
<evidence type="ECO:0000256" key="1">
    <source>
        <dbReference type="SAM" id="MobiDB-lite"/>
    </source>
</evidence>
<feature type="domain" description="Ap4A phosphorylase 1/2 N-terminal" evidence="3">
    <location>
        <begin position="33"/>
        <end position="214"/>
    </location>
</feature>
<reference evidence="4 5" key="1">
    <citation type="journal article" date="2010" name="Nat. Biotechnol.">
        <title>Genome sequence of the model mushroom Schizophyllum commune.</title>
        <authorList>
            <person name="Ohm R.A."/>
            <person name="de Jong J.F."/>
            <person name="Lugones L.G."/>
            <person name="Aerts A."/>
            <person name="Kothe E."/>
            <person name="Stajich J.E."/>
            <person name="de Vries R.P."/>
            <person name="Record E."/>
            <person name="Levasseur A."/>
            <person name="Baker S.E."/>
            <person name="Bartholomew K.A."/>
            <person name="Coutinho P.M."/>
            <person name="Erdmann S."/>
            <person name="Fowler T.J."/>
            <person name="Gathman A.C."/>
            <person name="Lombard V."/>
            <person name="Henrissat B."/>
            <person name="Knabe N."/>
            <person name="Kuees U."/>
            <person name="Lilly W.W."/>
            <person name="Lindquist E."/>
            <person name="Lucas S."/>
            <person name="Magnuson J.K."/>
            <person name="Piumi F."/>
            <person name="Raudaskoski M."/>
            <person name="Salamov A."/>
            <person name="Schmutz J."/>
            <person name="Schwarze F.W.M.R."/>
            <person name="vanKuyk P.A."/>
            <person name="Horton J.S."/>
            <person name="Grigoriev I.V."/>
            <person name="Woesten H.A.B."/>
        </authorList>
    </citation>
    <scope>NUCLEOTIDE SEQUENCE [LARGE SCALE GENOMIC DNA]</scope>
    <source>
        <strain evidence="5">H4-8 / FGSC 9210</strain>
    </source>
</reference>
<name>D8Q941_SCHCM</name>
<dbReference type="STRING" id="578458.D8Q941"/>
<dbReference type="KEGG" id="scm:SCHCO_02632216"/>
<dbReference type="InterPro" id="IPR019200">
    <property type="entry name" value="ATP_adenylylTrfase_C"/>
</dbReference>
<dbReference type="Gene3D" id="3.30.428.70">
    <property type="match status" value="1"/>
</dbReference>
<dbReference type="GeneID" id="9591494"/>
<organism evidence="5">
    <name type="scientific">Schizophyllum commune (strain H4-8 / FGSC 9210)</name>
    <name type="common">Split gill fungus</name>
    <dbReference type="NCBI Taxonomy" id="578458"/>
    <lineage>
        <taxon>Eukaryota</taxon>
        <taxon>Fungi</taxon>
        <taxon>Dikarya</taxon>
        <taxon>Basidiomycota</taxon>
        <taxon>Agaricomycotina</taxon>
        <taxon>Agaricomycetes</taxon>
        <taxon>Agaricomycetidae</taxon>
        <taxon>Agaricales</taxon>
        <taxon>Schizophyllaceae</taxon>
        <taxon>Schizophyllum</taxon>
    </lineage>
</organism>
<keyword evidence="5" id="KW-1185">Reference proteome</keyword>
<dbReference type="InterPro" id="IPR045759">
    <property type="entry name" value="Ap4A_phos1/2_N"/>
</dbReference>
<gene>
    <name evidence="4" type="ORF">SCHCODRAFT_68939</name>
</gene>
<dbReference type="SUPFAM" id="SSF54197">
    <property type="entry name" value="HIT-like"/>
    <property type="match status" value="1"/>
</dbReference>
<dbReference type="Pfam" id="PF19327">
    <property type="entry name" value="Ap4A_phos_N"/>
    <property type="match status" value="1"/>
</dbReference>
<feature type="compositionally biased region" description="Basic and acidic residues" evidence="1">
    <location>
        <begin position="92"/>
        <end position="104"/>
    </location>
</feature>
<dbReference type="PANTHER" id="PTHR38420:SF1">
    <property type="entry name" value="PUTATIVE (AFU_ORTHOLOGUE AFUA_5G14690)-RELATED"/>
    <property type="match status" value="1"/>
</dbReference>
<dbReference type="HOGENOM" id="CLU_049915_1_1_1"/>
<dbReference type="PANTHER" id="PTHR38420">
    <property type="entry name" value="AP-4-A PHOSPHORYLASE II"/>
    <property type="match status" value="1"/>
</dbReference>
<dbReference type="InterPro" id="IPR036265">
    <property type="entry name" value="HIT-like_sf"/>
</dbReference>
<dbReference type="OrthoDB" id="10267950at2759"/>
<dbReference type="GO" id="GO:0009117">
    <property type="term" value="P:nucleotide metabolic process"/>
    <property type="evidence" value="ECO:0007669"/>
    <property type="project" value="InterPro"/>
</dbReference>
<evidence type="ECO:0000259" key="3">
    <source>
        <dbReference type="Pfam" id="PF19327"/>
    </source>
</evidence>
<feature type="domain" description="ATP adenylyltransferase C-terminal" evidence="2">
    <location>
        <begin position="231"/>
        <end position="349"/>
    </location>
</feature>
<evidence type="ECO:0000313" key="4">
    <source>
        <dbReference type="EMBL" id="EFI95586.1"/>
    </source>
</evidence>
<dbReference type="OMA" id="DPFENPP"/>
<dbReference type="GO" id="GO:0003877">
    <property type="term" value="F:ATP:ADP adenylyltransferase activity"/>
    <property type="evidence" value="ECO:0007669"/>
    <property type="project" value="InterPro"/>
</dbReference>
<proteinExistence type="predicted"/>
<dbReference type="GO" id="GO:0005524">
    <property type="term" value="F:ATP binding"/>
    <property type="evidence" value="ECO:0007669"/>
    <property type="project" value="InterPro"/>
</dbReference>
<dbReference type="InterPro" id="IPR009163">
    <property type="entry name" value="Ap4A_phos1/2"/>
</dbReference>